<dbReference type="Proteomes" id="UP001333102">
    <property type="component" value="Chromosome"/>
</dbReference>
<dbReference type="InterPro" id="IPR005370">
    <property type="entry name" value="UPF0180"/>
</dbReference>
<sequence>MTQIRRPIVALDDEMMRLRSALERAGYEVRSLHGAPLEQVAVVVLSGMDADITGDLRRRTEAPVIEARGLDERAVVAAVHEKARLRM</sequence>
<organism evidence="1 2">
    <name type="scientific">Geochorda subterranea</name>
    <dbReference type="NCBI Taxonomy" id="3109564"/>
    <lineage>
        <taxon>Bacteria</taxon>
        <taxon>Bacillati</taxon>
        <taxon>Bacillota</taxon>
        <taxon>Limnochordia</taxon>
        <taxon>Limnochordales</taxon>
        <taxon>Geochordaceae</taxon>
        <taxon>Geochorda</taxon>
    </lineage>
</organism>
<proteinExistence type="predicted"/>
<evidence type="ECO:0000313" key="2">
    <source>
        <dbReference type="Proteomes" id="UP001333102"/>
    </source>
</evidence>
<reference evidence="2" key="1">
    <citation type="submission" date="2023-12" db="EMBL/GenBank/DDBJ databases">
        <title>Novel isolates from deep terrestrial aquifers shed light on the physiology and ecology of the class Limnochordia.</title>
        <authorList>
            <person name="Karnachuk O.V."/>
            <person name="Lukina A.P."/>
            <person name="Avakyan M.R."/>
            <person name="Kadnikov V."/>
            <person name="Begmatov S."/>
            <person name="Beletsky A.V."/>
            <person name="Mardanov A.V."/>
            <person name="Ravin N.V."/>
        </authorList>
    </citation>
    <scope>NUCLEOTIDE SEQUENCE [LARGE SCALE GENOMIC DNA]</scope>
    <source>
        <strain evidence="2">LN</strain>
    </source>
</reference>
<dbReference type="EMBL" id="CP141614">
    <property type="protein sequence ID" value="WRP14658.1"/>
    <property type="molecule type" value="Genomic_DNA"/>
</dbReference>
<accession>A0ABZ1BQ28</accession>
<name>A0ABZ1BQ28_9FIRM</name>
<keyword evidence="2" id="KW-1185">Reference proteome</keyword>
<dbReference type="RefSeq" id="WP_324669018.1">
    <property type="nucleotide sequence ID" value="NZ_CP141614.1"/>
</dbReference>
<dbReference type="Pfam" id="PF03698">
    <property type="entry name" value="UPF0180"/>
    <property type="match status" value="1"/>
</dbReference>
<protein>
    <submittedName>
        <fullName evidence="1">YkuS family protein</fullName>
    </submittedName>
</protein>
<evidence type="ECO:0000313" key="1">
    <source>
        <dbReference type="EMBL" id="WRP14658.1"/>
    </source>
</evidence>
<gene>
    <name evidence="1" type="ORF">VLY81_00360</name>
</gene>